<feature type="transmembrane region" description="Helical" evidence="2">
    <location>
        <begin position="76"/>
        <end position="93"/>
    </location>
</feature>
<reference evidence="3 4" key="1">
    <citation type="submission" date="2018-09" db="EMBL/GenBank/DDBJ databases">
        <title>Genome sequencing of Nocardioides immobilis CCTCC AB 2017083 for comparison to Nocardioides silvaticus.</title>
        <authorList>
            <person name="Li C."/>
            <person name="Wang G."/>
        </authorList>
    </citation>
    <scope>NUCLEOTIDE SEQUENCE [LARGE SCALE GENOMIC DNA]</scope>
    <source>
        <strain evidence="3 4">CCTCC AB 2017083</strain>
    </source>
</reference>
<feature type="transmembrane region" description="Helical" evidence="2">
    <location>
        <begin position="36"/>
        <end position="56"/>
    </location>
</feature>
<protein>
    <submittedName>
        <fullName evidence="3">Uncharacterized protein</fullName>
    </submittedName>
</protein>
<accession>A0A417XUY7</accession>
<dbReference type="EMBL" id="QXGH01000035">
    <property type="protein sequence ID" value="RHW24156.1"/>
    <property type="molecule type" value="Genomic_DNA"/>
</dbReference>
<keyword evidence="2" id="KW-0472">Membrane</keyword>
<proteinExistence type="predicted"/>
<dbReference type="Proteomes" id="UP000283644">
    <property type="component" value="Unassembled WGS sequence"/>
</dbReference>
<sequence length="117" mass="12093">MEIKRDQKVAAATTATTAKEAANAQAEIDQLRANRAAVVFGLTAALGMALCGYLEADFLTTAGVDFGTQFETREQILMMAITGLVTGGGAKGLHDAISNISKSSTKKSTPPETGGQT</sequence>
<evidence type="ECO:0000313" key="4">
    <source>
        <dbReference type="Proteomes" id="UP000283644"/>
    </source>
</evidence>
<comment type="caution">
    <text evidence="3">The sequence shown here is derived from an EMBL/GenBank/DDBJ whole genome shotgun (WGS) entry which is preliminary data.</text>
</comment>
<keyword evidence="2" id="KW-0812">Transmembrane</keyword>
<evidence type="ECO:0000256" key="2">
    <source>
        <dbReference type="SAM" id="Phobius"/>
    </source>
</evidence>
<name>A0A417XUY7_9ACTN</name>
<gene>
    <name evidence="3" type="ORF">D0Z08_25900</name>
</gene>
<keyword evidence="4" id="KW-1185">Reference proteome</keyword>
<evidence type="ECO:0000313" key="3">
    <source>
        <dbReference type="EMBL" id="RHW24156.1"/>
    </source>
</evidence>
<evidence type="ECO:0000256" key="1">
    <source>
        <dbReference type="SAM" id="MobiDB-lite"/>
    </source>
</evidence>
<dbReference type="AlphaFoldDB" id="A0A417XUY7"/>
<keyword evidence="2" id="KW-1133">Transmembrane helix</keyword>
<organism evidence="3 4">
    <name type="scientific">Nocardioides immobilis</name>
    <dbReference type="NCBI Taxonomy" id="2049295"/>
    <lineage>
        <taxon>Bacteria</taxon>
        <taxon>Bacillati</taxon>
        <taxon>Actinomycetota</taxon>
        <taxon>Actinomycetes</taxon>
        <taxon>Propionibacteriales</taxon>
        <taxon>Nocardioidaceae</taxon>
        <taxon>Nocardioides</taxon>
    </lineage>
</organism>
<feature type="region of interest" description="Disordered" evidence="1">
    <location>
        <begin position="97"/>
        <end position="117"/>
    </location>
</feature>